<evidence type="ECO:0000256" key="1">
    <source>
        <dbReference type="ARBA" id="ARBA00022729"/>
    </source>
</evidence>
<dbReference type="STRING" id="1548.CSCA_4970"/>
<dbReference type="PANTHER" id="PTHR21666">
    <property type="entry name" value="PEPTIDASE-RELATED"/>
    <property type="match status" value="1"/>
</dbReference>
<dbReference type="SUPFAM" id="SSF51261">
    <property type="entry name" value="Duplicated hybrid motif"/>
    <property type="match status" value="1"/>
</dbReference>
<evidence type="ECO:0000313" key="4">
    <source>
        <dbReference type="EMBL" id="AKA72095.1"/>
    </source>
</evidence>
<evidence type="ECO:0000313" key="5">
    <source>
        <dbReference type="Proteomes" id="UP000033115"/>
    </source>
</evidence>
<dbReference type="InterPro" id="IPR050570">
    <property type="entry name" value="Cell_wall_metabolism_enzyme"/>
</dbReference>
<organism evidence="4 5">
    <name type="scientific">Clostridium scatologenes</name>
    <dbReference type="NCBI Taxonomy" id="1548"/>
    <lineage>
        <taxon>Bacteria</taxon>
        <taxon>Bacillati</taxon>
        <taxon>Bacillota</taxon>
        <taxon>Clostridia</taxon>
        <taxon>Eubacteriales</taxon>
        <taxon>Clostridiaceae</taxon>
        <taxon>Clostridium</taxon>
    </lineage>
</organism>
<feature type="domain" description="M23ase beta-sheet core" evidence="3">
    <location>
        <begin position="158"/>
        <end position="253"/>
    </location>
</feature>
<gene>
    <name evidence="4" type="ORF">CSCA_4970</name>
</gene>
<dbReference type="EMBL" id="CP009933">
    <property type="protein sequence ID" value="AKA72095.1"/>
    <property type="molecule type" value="Genomic_DNA"/>
</dbReference>
<dbReference type="PANTHER" id="PTHR21666:SF289">
    <property type="entry name" value="L-ALA--D-GLU ENDOPEPTIDASE"/>
    <property type="match status" value="1"/>
</dbReference>
<dbReference type="Gene3D" id="2.70.70.10">
    <property type="entry name" value="Glucose Permease (Domain IIA)"/>
    <property type="match status" value="1"/>
</dbReference>
<dbReference type="InterPro" id="IPR016047">
    <property type="entry name" value="M23ase_b-sheet_dom"/>
</dbReference>
<keyword evidence="5" id="KW-1185">Reference proteome</keyword>
<feature type="transmembrane region" description="Helical" evidence="2">
    <location>
        <begin position="48"/>
        <end position="69"/>
    </location>
</feature>
<proteinExistence type="predicted"/>
<dbReference type="RefSeq" id="WP_029163325.1">
    <property type="nucleotide sequence ID" value="NZ_CP009933.1"/>
</dbReference>
<dbReference type="KEGG" id="csq:CSCA_4970"/>
<name>A0A0E3K430_CLOSL</name>
<dbReference type="Pfam" id="PF01551">
    <property type="entry name" value="Peptidase_M23"/>
    <property type="match status" value="1"/>
</dbReference>
<dbReference type="HOGENOM" id="CLU_029425_10_0_9"/>
<accession>A0A0E3K430</accession>
<keyword evidence="2" id="KW-1133">Transmembrane helix</keyword>
<protein>
    <submittedName>
        <fullName evidence="4">Peptidase M23</fullName>
    </submittedName>
</protein>
<dbReference type="InterPro" id="IPR011055">
    <property type="entry name" value="Dup_hybrid_motif"/>
</dbReference>
<keyword evidence="1" id="KW-0732">Signal</keyword>
<keyword evidence="2" id="KW-0812">Transmembrane</keyword>
<evidence type="ECO:0000256" key="2">
    <source>
        <dbReference type="SAM" id="Phobius"/>
    </source>
</evidence>
<evidence type="ECO:0000259" key="3">
    <source>
        <dbReference type="Pfam" id="PF01551"/>
    </source>
</evidence>
<dbReference type="CDD" id="cd12797">
    <property type="entry name" value="M23_peptidase"/>
    <property type="match status" value="1"/>
</dbReference>
<sequence>MGSYNSQYENYYNSLKKRSRATYLPNYKNTFTSDKGEKKTSNYWARRIIRELIGVFILFVLVITCKAVHNARTISVYNYSKSIVSENYDYKDILNRTKSFDFKKLQDSIINRIENVRSKLTGTDMVQDKIRKEFIIPVEGAETSAFGYRKDPITKENKFHSGIDLDVKVGTPVKASYDGVVRECSEDSENGKYVLIDHKNGVETKYCHLSEALVKKEDVVKKSQVIAKSGNTGKSTGPHLHFELLYMGENKDPNDYFNKLGN</sequence>
<keyword evidence="2" id="KW-0472">Membrane</keyword>
<dbReference type="GO" id="GO:0004222">
    <property type="term" value="F:metalloendopeptidase activity"/>
    <property type="evidence" value="ECO:0007669"/>
    <property type="project" value="TreeGrafter"/>
</dbReference>
<dbReference type="AlphaFoldDB" id="A0A0E3K430"/>
<dbReference type="Proteomes" id="UP000033115">
    <property type="component" value="Chromosome"/>
</dbReference>
<reference evidence="4 5" key="1">
    <citation type="journal article" date="2015" name="J. Biotechnol.">
        <title>Complete genome sequence of a malodorant-producing acetogen, Clostridium scatologenes ATCC 25775(T).</title>
        <authorList>
            <person name="Zhu Z."/>
            <person name="Guo T."/>
            <person name="Zheng H."/>
            <person name="Song T."/>
            <person name="Ouyang P."/>
            <person name="Xie J."/>
        </authorList>
    </citation>
    <scope>NUCLEOTIDE SEQUENCE [LARGE SCALE GENOMIC DNA]</scope>
    <source>
        <strain evidence="4 5">ATCC 25775</strain>
    </source>
</reference>